<keyword evidence="4" id="KW-1185">Reference proteome</keyword>
<feature type="domain" description="Pyrrolo-quinoline quinone repeat" evidence="2">
    <location>
        <begin position="79"/>
        <end position="216"/>
    </location>
</feature>
<evidence type="ECO:0000256" key="1">
    <source>
        <dbReference type="SAM" id="MobiDB-lite"/>
    </source>
</evidence>
<feature type="region of interest" description="Disordered" evidence="1">
    <location>
        <begin position="36"/>
        <end position="76"/>
    </location>
</feature>
<evidence type="ECO:0000259" key="2">
    <source>
        <dbReference type="Pfam" id="PF13360"/>
    </source>
</evidence>
<dbReference type="Gene3D" id="2.130.10.10">
    <property type="entry name" value="YVTN repeat-like/Quinoprotein amine dehydrogenase"/>
    <property type="match status" value="2"/>
</dbReference>
<evidence type="ECO:0000313" key="4">
    <source>
        <dbReference type="Proteomes" id="UP000542342"/>
    </source>
</evidence>
<dbReference type="PANTHER" id="PTHR34512:SF30">
    <property type="entry name" value="OUTER MEMBRANE PROTEIN ASSEMBLY FACTOR BAMB"/>
    <property type="match status" value="1"/>
</dbReference>
<protein>
    <submittedName>
        <fullName evidence="3">PQQ-binding-like beta-propeller repeat protein</fullName>
    </submittedName>
</protein>
<organism evidence="3 4">
    <name type="scientific">Thermogemmata fonticola</name>
    <dbReference type="NCBI Taxonomy" id="2755323"/>
    <lineage>
        <taxon>Bacteria</taxon>
        <taxon>Pseudomonadati</taxon>
        <taxon>Planctomycetota</taxon>
        <taxon>Planctomycetia</taxon>
        <taxon>Gemmatales</taxon>
        <taxon>Gemmataceae</taxon>
        <taxon>Thermogemmata</taxon>
    </lineage>
</organism>
<comment type="caution">
    <text evidence="3">The sequence shown here is derived from an EMBL/GenBank/DDBJ whole genome shotgun (WGS) entry which is preliminary data.</text>
</comment>
<gene>
    <name evidence="3" type="ORF">H0921_14440</name>
</gene>
<dbReference type="PANTHER" id="PTHR34512">
    <property type="entry name" value="CELL SURFACE PROTEIN"/>
    <property type="match status" value="1"/>
</dbReference>
<dbReference type="Proteomes" id="UP000542342">
    <property type="component" value="Unassembled WGS sequence"/>
</dbReference>
<dbReference type="InterPro" id="IPR011047">
    <property type="entry name" value="Quinoprotein_ADH-like_sf"/>
</dbReference>
<reference evidence="3 4" key="1">
    <citation type="submission" date="2020-07" db="EMBL/GenBank/DDBJ databases">
        <title>Thermogemmata thermophila gen. nov., sp. nov., a novel moderate thermophilic planctomycete from a Kamchatka hot spring.</title>
        <authorList>
            <person name="Elcheninov A.G."/>
            <person name="Podosokorskaya O.A."/>
            <person name="Kovaleva O.L."/>
            <person name="Novikov A."/>
            <person name="Bonch-Osmolovskaya E.A."/>
            <person name="Toshchakov S.V."/>
            <person name="Kublanov I.V."/>
        </authorList>
    </citation>
    <scope>NUCLEOTIDE SEQUENCE [LARGE SCALE GENOMIC DNA]</scope>
    <source>
        <strain evidence="3 4">2918</strain>
    </source>
</reference>
<dbReference type="InterPro" id="IPR015943">
    <property type="entry name" value="WD40/YVTN_repeat-like_dom_sf"/>
</dbReference>
<dbReference type="EMBL" id="JACEFB010000013">
    <property type="protein sequence ID" value="MBA2227356.1"/>
    <property type="molecule type" value="Genomic_DNA"/>
</dbReference>
<feature type="domain" description="Pyrrolo-quinoline quinone repeat" evidence="2">
    <location>
        <begin position="308"/>
        <end position="462"/>
    </location>
</feature>
<name>A0A7V8VG63_9BACT</name>
<dbReference type="InterPro" id="IPR002372">
    <property type="entry name" value="PQQ_rpt_dom"/>
</dbReference>
<dbReference type="AlphaFoldDB" id="A0A7V8VG63"/>
<feature type="compositionally biased region" description="Polar residues" evidence="1">
    <location>
        <begin position="60"/>
        <end position="70"/>
    </location>
</feature>
<dbReference type="InterPro" id="IPR018391">
    <property type="entry name" value="PQQ_b-propeller_rpt"/>
</dbReference>
<feature type="compositionally biased region" description="Low complexity" evidence="1">
    <location>
        <begin position="39"/>
        <end position="50"/>
    </location>
</feature>
<sequence>MRRNHIAWGWNRLLFAPSLVLALPLVWPGRQPVAGYQESVSGSPQPASASVPPPWGTYRGNPQRTGNTDQRPGPRQPTVLWIHKSQEHFVAAPVPVGDAVYVSGIGAFNRPSLHLFALAGGNPPPLRWSKSAPYLKLPSVSSPAVAEDCLLFGDGMHQDSGGTWHCVDARSGLPLWQLPLPGDLIHLEGAPLVVGQRAYMGAGAAGVLAIQWNTAVLEGKEYDLAAVRQRQQQRWKELLARYEEDKKKDPDFAIPPDDSQLLKFTPKKLWQKGQNQWHVDAPLNVSGELLLVPSAFLDKEKVGERGLLALRADNGEIVWKARLEYNPWGGATVAGETILVPGSSIGYYYKELRAAKGDLTALDRKTGQVRWRKEIPTGGIVSCVAVHNGLAIAAATDGKVRAFSVTDGERAWLYDCKAPLFAPPAIAGEAVYVADLTATVHALDLKTGRPLWTYPLAKDIGNPGMVYGGVTVHGGKLIVATCNLEGPYLGKPTAVVCLGSR</sequence>
<dbReference type="SMART" id="SM00564">
    <property type="entry name" value="PQQ"/>
    <property type="match status" value="5"/>
</dbReference>
<evidence type="ECO:0000313" key="3">
    <source>
        <dbReference type="EMBL" id="MBA2227356.1"/>
    </source>
</evidence>
<dbReference type="RefSeq" id="WP_194539219.1">
    <property type="nucleotide sequence ID" value="NZ_JACEFB010000013.1"/>
</dbReference>
<accession>A0A7V8VG63</accession>
<proteinExistence type="predicted"/>
<dbReference type="SUPFAM" id="SSF50998">
    <property type="entry name" value="Quinoprotein alcohol dehydrogenase-like"/>
    <property type="match status" value="2"/>
</dbReference>
<dbReference type="Pfam" id="PF13360">
    <property type="entry name" value="PQQ_2"/>
    <property type="match status" value="2"/>
</dbReference>